<comment type="caution">
    <text evidence="9">The sequence shown here is derived from an EMBL/GenBank/DDBJ whole genome shotgun (WGS) entry which is preliminary data.</text>
</comment>
<feature type="region of interest" description="Disordered" evidence="7">
    <location>
        <begin position="37"/>
        <end position="59"/>
    </location>
</feature>
<evidence type="ECO:0000256" key="6">
    <source>
        <dbReference type="RuleBase" id="RU367028"/>
    </source>
</evidence>
<sequence>MSNMLSKIFPLCFTNLESMDEPMEAFKNFNPLCQHSSSSSPSTSKSLLTPSTRTATTTDYSESEPHFASVFASQCFFFSSPGRSNSIIESPDTRPKPETKTPLQAVDGGVALKKYSPDPYGDFGVSMKEMIEASNLTDVNKDWEFLHELLRCYLTLNPENTHSSSLVFFLILSFAYCHHHPNPIHRKTSAGDIWRLFFVLDSSCCLETL</sequence>
<dbReference type="Proteomes" id="UP000436088">
    <property type="component" value="Unassembled WGS sequence"/>
</dbReference>
<evidence type="ECO:0000256" key="1">
    <source>
        <dbReference type="ARBA" id="ARBA00004123"/>
    </source>
</evidence>
<accession>A0A6A2X8F1</accession>
<dbReference type="InterPro" id="IPR006458">
    <property type="entry name" value="Ovate_C"/>
</dbReference>
<evidence type="ECO:0000313" key="9">
    <source>
        <dbReference type="EMBL" id="KAE8658356.1"/>
    </source>
</evidence>
<feature type="domain" description="OVATE" evidence="8">
    <location>
        <begin position="112"/>
        <end position="175"/>
    </location>
</feature>
<keyword evidence="5 6" id="KW-0539">Nucleus</keyword>
<dbReference type="NCBIfam" id="TIGR01568">
    <property type="entry name" value="A_thal_3678"/>
    <property type="match status" value="1"/>
</dbReference>
<gene>
    <name evidence="9" type="ORF">F3Y22_tig00116971pilonHSYRG00265</name>
</gene>
<dbReference type="PANTHER" id="PTHR33057">
    <property type="entry name" value="TRANSCRIPTION REPRESSOR OFP7-RELATED"/>
    <property type="match status" value="1"/>
</dbReference>
<organism evidence="9 10">
    <name type="scientific">Hibiscus syriacus</name>
    <name type="common">Rose of Sharon</name>
    <dbReference type="NCBI Taxonomy" id="106335"/>
    <lineage>
        <taxon>Eukaryota</taxon>
        <taxon>Viridiplantae</taxon>
        <taxon>Streptophyta</taxon>
        <taxon>Embryophyta</taxon>
        <taxon>Tracheophyta</taxon>
        <taxon>Spermatophyta</taxon>
        <taxon>Magnoliopsida</taxon>
        <taxon>eudicotyledons</taxon>
        <taxon>Gunneridae</taxon>
        <taxon>Pentapetalae</taxon>
        <taxon>rosids</taxon>
        <taxon>malvids</taxon>
        <taxon>Malvales</taxon>
        <taxon>Malvaceae</taxon>
        <taxon>Malvoideae</taxon>
        <taxon>Hibiscus</taxon>
    </lineage>
</organism>
<evidence type="ECO:0000256" key="7">
    <source>
        <dbReference type="SAM" id="MobiDB-lite"/>
    </source>
</evidence>
<evidence type="ECO:0000256" key="2">
    <source>
        <dbReference type="ARBA" id="ARBA00022491"/>
    </source>
</evidence>
<feature type="compositionally biased region" description="Low complexity" evidence="7">
    <location>
        <begin position="37"/>
        <end position="58"/>
    </location>
</feature>
<evidence type="ECO:0000259" key="8">
    <source>
        <dbReference type="PROSITE" id="PS51754"/>
    </source>
</evidence>
<dbReference type="Pfam" id="PF04844">
    <property type="entry name" value="Ovate"/>
    <property type="match status" value="1"/>
</dbReference>
<dbReference type="PROSITE" id="PS51754">
    <property type="entry name" value="OVATE"/>
    <property type="match status" value="1"/>
</dbReference>
<comment type="function">
    <text evidence="6">Transcriptional repressor that regulates multiple aspects of plant growth and development.</text>
</comment>
<dbReference type="GO" id="GO:0045892">
    <property type="term" value="P:negative regulation of DNA-templated transcription"/>
    <property type="evidence" value="ECO:0007669"/>
    <property type="project" value="UniProtKB-UniRule"/>
</dbReference>
<comment type="subcellular location">
    <subcellularLocation>
        <location evidence="1 6">Nucleus</location>
    </subcellularLocation>
</comment>
<evidence type="ECO:0000256" key="5">
    <source>
        <dbReference type="ARBA" id="ARBA00023242"/>
    </source>
</evidence>
<dbReference type="AlphaFoldDB" id="A0A6A2X8F1"/>
<proteinExistence type="predicted"/>
<reference evidence="9" key="1">
    <citation type="submission" date="2019-09" db="EMBL/GenBank/DDBJ databases">
        <title>Draft genome information of white flower Hibiscus syriacus.</title>
        <authorList>
            <person name="Kim Y.-M."/>
        </authorList>
    </citation>
    <scope>NUCLEOTIDE SEQUENCE [LARGE SCALE GENOMIC DNA]</scope>
    <source>
        <strain evidence="9">YM2019G1</strain>
    </source>
</reference>
<dbReference type="GO" id="GO:0005634">
    <property type="term" value="C:nucleus"/>
    <property type="evidence" value="ECO:0007669"/>
    <property type="project" value="UniProtKB-SubCell"/>
</dbReference>
<keyword evidence="2 6" id="KW-0678">Repressor</keyword>
<evidence type="ECO:0000256" key="3">
    <source>
        <dbReference type="ARBA" id="ARBA00023015"/>
    </source>
</evidence>
<keyword evidence="3 6" id="KW-0805">Transcription regulation</keyword>
<dbReference type="InterPro" id="IPR038933">
    <property type="entry name" value="Ovate"/>
</dbReference>
<keyword evidence="10" id="KW-1185">Reference proteome</keyword>
<evidence type="ECO:0000313" key="10">
    <source>
        <dbReference type="Proteomes" id="UP000436088"/>
    </source>
</evidence>
<name>A0A6A2X8F1_HIBSY</name>
<protein>
    <recommendedName>
        <fullName evidence="6">Transcription repressor</fullName>
    </recommendedName>
    <alternativeName>
        <fullName evidence="6">Ovate family protein</fullName>
    </alternativeName>
</protein>
<keyword evidence="4 6" id="KW-0804">Transcription</keyword>
<evidence type="ECO:0000256" key="4">
    <source>
        <dbReference type="ARBA" id="ARBA00023163"/>
    </source>
</evidence>
<dbReference type="PANTHER" id="PTHR33057:SF175">
    <property type="entry name" value="TRANSCRIPTION REPRESSOR OFP12"/>
    <property type="match status" value="1"/>
</dbReference>
<dbReference type="EMBL" id="VEPZ02001744">
    <property type="protein sequence ID" value="KAE8658356.1"/>
    <property type="molecule type" value="Genomic_DNA"/>
</dbReference>